<dbReference type="AlphaFoldDB" id="A0A645GXF7"/>
<dbReference type="EMBL" id="VSSQ01082923">
    <property type="protein sequence ID" value="MPN31407.1"/>
    <property type="molecule type" value="Genomic_DNA"/>
</dbReference>
<gene>
    <name evidence="1" type="ORF">SDC9_178881</name>
</gene>
<comment type="caution">
    <text evidence="1">The sequence shown here is derived from an EMBL/GenBank/DDBJ whole genome shotgun (WGS) entry which is preliminary data.</text>
</comment>
<proteinExistence type="predicted"/>
<reference evidence="1" key="1">
    <citation type="submission" date="2019-08" db="EMBL/GenBank/DDBJ databases">
        <authorList>
            <person name="Kucharzyk K."/>
            <person name="Murdoch R.W."/>
            <person name="Higgins S."/>
            <person name="Loffler F."/>
        </authorList>
    </citation>
    <scope>NUCLEOTIDE SEQUENCE</scope>
</reference>
<sequence>MHDGVEGIFPEDFEKAVAVGQVAADELRARIDRLDVARHQRIENGDGVTVVKHVFGTGAADVARAAGDEDIHIWSLLVTVRVSGSWRRVRACRLRSSS</sequence>
<name>A0A645GXF7_9ZZZZ</name>
<protein>
    <submittedName>
        <fullName evidence="1">Uncharacterized protein</fullName>
    </submittedName>
</protein>
<accession>A0A645GXF7</accession>
<evidence type="ECO:0000313" key="1">
    <source>
        <dbReference type="EMBL" id="MPN31407.1"/>
    </source>
</evidence>
<organism evidence="1">
    <name type="scientific">bioreactor metagenome</name>
    <dbReference type="NCBI Taxonomy" id="1076179"/>
    <lineage>
        <taxon>unclassified sequences</taxon>
        <taxon>metagenomes</taxon>
        <taxon>ecological metagenomes</taxon>
    </lineage>
</organism>